<protein>
    <submittedName>
        <fullName evidence="9">MFS transporter</fullName>
    </submittedName>
</protein>
<dbReference type="PRINTS" id="PR01988">
    <property type="entry name" value="EXPORTERBACE"/>
</dbReference>
<keyword evidence="4 7" id="KW-0812">Transmembrane</keyword>
<feature type="transmembrane region" description="Helical" evidence="7">
    <location>
        <begin position="380"/>
        <end position="401"/>
    </location>
</feature>
<feature type="transmembrane region" description="Helical" evidence="7">
    <location>
        <begin position="225"/>
        <end position="250"/>
    </location>
</feature>
<feature type="transmembrane region" description="Helical" evidence="7">
    <location>
        <begin position="350"/>
        <end position="368"/>
    </location>
</feature>
<dbReference type="GO" id="GO:0022857">
    <property type="term" value="F:transmembrane transporter activity"/>
    <property type="evidence" value="ECO:0007669"/>
    <property type="project" value="InterPro"/>
</dbReference>
<dbReference type="InterPro" id="IPR020846">
    <property type="entry name" value="MFS_dom"/>
</dbReference>
<evidence type="ECO:0000256" key="7">
    <source>
        <dbReference type="SAM" id="Phobius"/>
    </source>
</evidence>
<evidence type="ECO:0000256" key="6">
    <source>
        <dbReference type="ARBA" id="ARBA00023136"/>
    </source>
</evidence>
<dbReference type="Proteomes" id="UP000282930">
    <property type="component" value="Chromosome"/>
</dbReference>
<evidence type="ECO:0000256" key="5">
    <source>
        <dbReference type="ARBA" id="ARBA00022989"/>
    </source>
</evidence>
<gene>
    <name evidence="9" type="ORF">ELD05_12030</name>
</gene>
<evidence type="ECO:0000256" key="4">
    <source>
        <dbReference type="ARBA" id="ARBA00022692"/>
    </source>
</evidence>
<dbReference type="EMBL" id="CP034791">
    <property type="protein sequence ID" value="AZT91283.1"/>
    <property type="molecule type" value="Genomic_DNA"/>
</dbReference>
<accession>A0A3T0D897</accession>
<feature type="transmembrane region" description="Helical" evidence="7">
    <location>
        <begin position="313"/>
        <end position="338"/>
    </location>
</feature>
<feature type="transmembrane region" description="Helical" evidence="7">
    <location>
        <begin position="288"/>
        <end position="307"/>
    </location>
</feature>
<dbReference type="PANTHER" id="PTHR23513:SF11">
    <property type="entry name" value="STAPHYLOFERRIN A TRANSPORTER"/>
    <property type="match status" value="1"/>
</dbReference>
<dbReference type="PROSITE" id="PS50850">
    <property type="entry name" value="MFS"/>
    <property type="match status" value="1"/>
</dbReference>
<evidence type="ECO:0000256" key="3">
    <source>
        <dbReference type="ARBA" id="ARBA00022475"/>
    </source>
</evidence>
<dbReference type="GO" id="GO:0005886">
    <property type="term" value="C:plasma membrane"/>
    <property type="evidence" value="ECO:0007669"/>
    <property type="project" value="UniProtKB-SubCell"/>
</dbReference>
<dbReference type="PANTHER" id="PTHR23513">
    <property type="entry name" value="INTEGRAL MEMBRANE EFFLUX PROTEIN-RELATED"/>
    <property type="match status" value="1"/>
</dbReference>
<evidence type="ECO:0000256" key="1">
    <source>
        <dbReference type="ARBA" id="ARBA00004651"/>
    </source>
</evidence>
<dbReference type="SUPFAM" id="SSF103473">
    <property type="entry name" value="MFS general substrate transporter"/>
    <property type="match status" value="1"/>
</dbReference>
<proteinExistence type="predicted"/>
<evidence type="ECO:0000313" key="9">
    <source>
        <dbReference type="EMBL" id="AZT91283.1"/>
    </source>
</evidence>
<feature type="transmembrane region" description="Helical" evidence="7">
    <location>
        <begin position="178"/>
        <end position="197"/>
    </location>
</feature>
<keyword evidence="6 7" id="KW-0472">Membrane</keyword>
<dbReference type="Gene3D" id="1.20.1250.20">
    <property type="entry name" value="MFS general substrate transporter like domains"/>
    <property type="match status" value="1"/>
</dbReference>
<dbReference type="InterPro" id="IPR036259">
    <property type="entry name" value="MFS_trans_sf"/>
</dbReference>
<keyword evidence="5 7" id="KW-1133">Transmembrane helix</keyword>
<dbReference type="AlphaFoldDB" id="A0A3T0D897"/>
<evidence type="ECO:0000256" key="2">
    <source>
        <dbReference type="ARBA" id="ARBA00022448"/>
    </source>
</evidence>
<name>A0A3T0D897_9FIRM</name>
<feature type="transmembrane region" description="Helical" evidence="7">
    <location>
        <begin position="83"/>
        <end position="103"/>
    </location>
</feature>
<organism evidence="9 10">
    <name type="scientific">Caldicellulosiruptor changbaiensis</name>
    <dbReference type="NCBI Taxonomy" id="1222016"/>
    <lineage>
        <taxon>Bacteria</taxon>
        <taxon>Bacillati</taxon>
        <taxon>Bacillota</taxon>
        <taxon>Bacillota incertae sedis</taxon>
        <taxon>Caldicellulosiruptorales</taxon>
        <taxon>Caldicellulosiruptoraceae</taxon>
        <taxon>Caldicellulosiruptor</taxon>
    </lineage>
</organism>
<dbReference type="KEGG" id="ccha:ELD05_12030"/>
<feature type="transmembrane region" description="Helical" evidence="7">
    <location>
        <begin position="20"/>
        <end position="44"/>
    </location>
</feature>
<reference evidence="9 10" key="1">
    <citation type="submission" date="2018-12" db="EMBL/GenBank/DDBJ databases">
        <title>Genome sequence from the cellulolytic species, Caldicellulosiruptor changbaiensis.</title>
        <authorList>
            <person name="Blumer-Schuette S.E."/>
            <person name="Mendoza C."/>
        </authorList>
    </citation>
    <scope>NUCLEOTIDE SEQUENCE [LARGE SCALE GENOMIC DNA]</scope>
    <source>
        <strain evidence="9 10">CBS-Z</strain>
    </source>
</reference>
<evidence type="ECO:0000259" key="8">
    <source>
        <dbReference type="PROSITE" id="PS50850"/>
    </source>
</evidence>
<keyword evidence="2" id="KW-0813">Transport</keyword>
<sequence length="410" mass="45492">MQLVLTSGPFRALRHKNYRYYWFGQAISVIGSWMQNMAMQWLALELTNSALLLSIVTAIEQVPVMILSLFAGAILDRKQKKRVILITQSLLLIFAFLLFLITYTRVVRYWHLVVLALMRGLVTTFDNPARQSYMITLVGKEDLPNAVGLNSMIFNLARIIGPATASLVISTVGIEMCFLANAISFVPVIIGVFMIDAKEPQKEENGKSVFAEVIEGLKYVYKTKVLLKTISLVLIMGTFILNFNVLIPVYTKLALGRNETGFGLLMSSMGIGSLIGAFLTATRRKEKINLNLLFKFILSVSLVYILLGINKSYKVACVLFVLVGLLAISFNTSANALLQLSSSDDFRARVLSIYFLCNAGTTPIGNLFTGTISQKISPWAGFYISGLVTIALATIVFITTFKKRNLEKTK</sequence>
<dbReference type="Pfam" id="PF05977">
    <property type="entry name" value="MFS_3"/>
    <property type="match status" value="1"/>
</dbReference>
<keyword evidence="3" id="KW-1003">Cell membrane</keyword>
<feature type="transmembrane region" description="Helical" evidence="7">
    <location>
        <begin position="262"/>
        <end position="281"/>
    </location>
</feature>
<dbReference type="CDD" id="cd06173">
    <property type="entry name" value="MFS_MefA_like"/>
    <property type="match status" value="1"/>
</dbReference>
<dbReference type="InterPro" id="IPR022324">
    <property type="entry name" value="Bacilysin_exporter_BacE_put"/>
</dbReference>
<dbReference type="InterPro" id="IPR010290">
    <property type="entry name" value="TM_effector"/>
</dbReference>
<dbReference type="RefSeq" id="WP_127352613.1">
    <property type="nucleotide sequence ID" value="NZ_CP034791.1"/>
</dbReference>
<comment type="subcellular location">
    <subcellularLocation>
        <location evidence="1">Cell membrane</location>
        <topology evidence="1">Multi-pass membrane protein</topology>
    </subcellularLocation>
</comment>
<keyword evidence="10" id="KW-1185">Reference proteome</keyword>
<feature type="transmembrane region" description="Helical" evidence="7">
    <location>
        <begin position="50"/>
        <end position="71"/>
    </location>
</feature>
<evidence type="ECO:0000313" key="10">
    <source>
        <dbReference type="Proteomes" id="UP000282930"/>
    </source>
</evidence>
<feature type="domain" description="Major facilitator superfamily (MFS) profile" evidence="8">
    <location>
        <begin position="1"/>
        <end position="404"/>
    </location>
</feature>